<name>A0A1Y1BFE0_9BURK</name>
<sequence length="36" mass="4189">MNEAFDPGRSAGRRVRRRAQRDISPRLRIVTIALPR</sequence>
<dbReference type="EMBL" id="AP018111">
    <property type="protein sequence ID" value="BAX58661.1"/>
    <property type="molecule type" value="Genomic_DNA"/>
</dbReference>
<dbReference type="AlphaFoldDB" id="A0A1Y1BFE0"/>
<reference evidence="2 3" key="1">
    <citation type="journal article" date="2017" name="Genome Announc.">
        <title>Complete Genome Sequence of Burkholderia stabilis FERMP-21014.</title>
        <authorList>
            <person name="Konishi K."/>
            <person name="Kumagai T."/>
            <person name="Sakasegawa S."/>
            <person name="Tamura T."/>
        </authorList>
    </citation>
    <scope>NUCLEOTIDE SEQUENCE [LARGE SCALE GENOMIC DNA]</scope>
    <source>
        <strain evidence="2 3">FERMP-21014</strain>
    </source>
</reference>
<accession>A0A1Y1BFE0</accession>
<evidence type="ECO:0000313" key="2">
    <source>
        <dbReference type="EMBL" id="BAX58661.1"/>
    </source>
</evidence>
<evidence type="ECO:0000313" key="3">
    <source>
        <dbReference type="Proteomes" id="UP000218432"/>
    </source>
</evidence>
<protein>
    <submittedName>
        <fullName evidence="2">Uncharacterized protein</fullName>
    </submittedName>
</protein>
<gene>
    <name evidence="2" type="ORF">BSFP_014780</name>
</gene>
<evidence type="ECO:0000256" key="1">
    <source>
        <dbReference type="SAM" id="MobiDB-lite"/>
    </source>
</evidence>
<dbReference type="Proteomes" id="UP000218432">
    <property type="component" value="Chromosome 1"/>
</dbReference>
<proteinExistence type="predicted"/>
<organism evidence="2 3">
    <name type="scientific">Burkholderia stabilis</name>
    <dbReference type="NCBI Taxonomy" id="95485"/>
    <lineage>
        <taxon>Bacteria</taxon>
        <taxon>Pseudomonadati</taxon>
        <taxon>Pseudomonadota</taxon>
        <taxon>Betaproteobacteria</taxon>
        <taxon>Burkholderiales</taxon>
        <taxon>Burkholderiaceae</taxon>
        <taxon>Burkholderia</taxon>
        <taxon>Burkholderia cepacia complex</taxon>
    </lineage>
</organism>
<feature type="region of interest" description="Disordered" evidence="1">
    <location>
        <begin position="1"/>
        <end position="20"/>
    </location>
</feature>